<dbReference type="PANTHER" id="PTHR43675:SF8">
    <property type="entry name" value="ARSENITE METHYLTRANSFERASE"/>
    <property type="match status" value="1"/>
</dbReference>
<sequence length="276" mass="31246">MNKQTFTHPSVNYKFDEENFAVEDESLSLRYFEQQIIDSQKYWRRFGGRPDFSGKVVLEIGCGHGALSIDAAISGAQRVIGLDLISQRIAFARRIVGERFPDIANKIEFHHLDIDSMTALDGKVDVVISKDTFEHIMGLDRVLLSIRRLLKEGGLLITGFSPLYHSPFGDHGFTSIGRPIKLPWSHLILGDARVVAHYKKYHPGVECDSIYELGLNKLKRHEFLEAFDRTGFRVVNETINALEGASKLMPVLRLLNKVPALKDYTTVSMYVVARKI</sequence>
<dbReference type="SUPFAM" id="SSF53335">
    <property type="entry name" value="S-adenosyl-L-methionine-dependent methyltransferases"/>
    <property type="match status" value="1"/>
</dbReference>
<evidence type="ECO:0000256" key="8">
    <source>
        <dbReference type="ARBA" id="ARBA00048428"/>
    </source>
</evidence>
<reference evidence="10" key="1">
    <citation type="submission" date="2022-04" db="EMBL/GenBank/DDBJ databases">
        <title>Complete genome sequence of a cyanobacterium, Nostoc sp. SO-36, isolated in Antarctica.</title>
        <authorList>
            <person name="Kanesaki Y."/>
            <person name="Effendi D."/>
            <person name="Sakamoto T."/>
            <person name="Ohtani S."/>
            <person name="Awai K."/>
        </authorList>
    </citation>
    <scope>NUCLEOTIDE SEQUENCE</scope>
    <source>
        <strain evidence="10">SO-36</strain>
    </source>
</reference>
<keyword evidence="10" id="KW-0489">Methyltransferase</keyword>
<dbReference type="Pfam" id="PF13847">
    <property type="entry name" value="Methyltransf_31"/>
    <property type="match status" value="1"/>
</dbReference>
<dbReference type="Proteomes" id="UP001055453">
    <property type="component" value="Chromosome"/>
</dbReference>
<proteinExistence type="inferred from homology"/>
<comment type="catalytic activity">
    <reaction evidence="8">
        <text>arsenic triglutathione + 3 [thioredoxin]-dithiol + 3 S-adenosyl-L-methionine = trimethylarsine + 3 [thioredoxin]-disulfide + 3 glutathione + 3 S-adenosyl-L-homocysteine + 3 H(+)</text>
        <dbReference type="Rhea" id="RHEA:69432"/>
        <dbReference type="Rhea" id="RHEA-COMP:10698"/>
        <dbReference type="Rhea" id="RHEA-COMP:10700"/>
        <dbReference type="ChEBI" id="CHEBI:15378"/>
        <dbReference type="ChEBI" id="CHEBI:27130"/>
        <dbReference type="ChEBI" id="CHEBI:29950"/>
        <dbReference type="ChEBI" id="CHEBI:50058"/>
        <dbReference type="ChEBI" id="CHEBI:57856"/>
        <dbReference type="ChEBI" id="CHEBI:57925"/>
        <dbReference type="ChEBI" id="CHEBI:59789"/>
        <dbReference type="ChEBI" id="CHEBI:183640"/>
        <dbReference type="EC" id="2.1.1.137"/>
    </reaction>
</comment>
<protein>
    <recommendedName>
        <fullName evidence="5">Arsenite methyltransferase</fullName>
        <ecNumber evidence="4">2.1.1.137</ecNumber>
    </recommendedName>
</protein>
<evidence type="ECO:0000313" key="11">
    <source>
        <dbReference type="Proteomes" id="UP001055453"/>
    </source>
</evidence>
<comment type="catalytic activity">
    <reaction evidence="6">
        <text>arsenic triglutathione + [thioredoxin]-dithiol + S-adenosyl-L-methionine + 2 H2O = methylarsonous acid + [thioredoxin]-disulfide + 3 glutathione + S-adenosyl-L-homocysteine + H(+)</text>
        <dbReference type="Rhea" id="RHEA:69460"/>
        <dbReference type="Rhea" id="RHEA-COMP:10698"/>
        <dbReference type="Rhea" id="RHEA-COMP:10700"/>
        <dbReference type="ChEBI" id="CHEBI:15377"/>
        <dbReference type="ChEBI" id="CHEBI:15378"/>
        <dbReference type="ChEBI" id="CHEBI:17826"/>
        <dbReference type="ChEBI" id="CHEBI:29950"/>
        <dbReference type="ChEBI" id="CHEBI:50058"/>
        <dbReference type="ChEBI" id="CHEBI:57856"/>
        <dbReference type="ChEBI" id="CHEBI:57925"/>
        <dbReference type="ChEBI" id="CHEBI:59789"/>
        <dbReference type="ChEBI" id="CHEBI:183640"/>
        <dbReference type="EC" id="2.1.1.137"/>
    </reaction>
</comment>
<dbReference type="GO" id="GO:0008168">
    <property type="term" value="F:methyltransferase activity"/>
    <property type="evidence" value="ECO:0007669"/>
    <property type="project" value="UniProtKB-KW"/>
</dbReference>
<dbReference type="InterPro" id="IPR029063">
    <property type="entry name" value="SAM-dependent_MTases_sf"/>
</dbReference>
<evidence type="ECO:0000256" key="6">
    <source>
        <dbReference type="ARBA" id="ARBA00047941"/>
    </source>
</evidence>
<dbReference type="EMBL" id="AP025732">
    <property type="protein sequence ID" value="BDI18533.1"/>
    <property type="molecule type" value="Genomic_DNA"/>
</dbReference>
<name>A0ABM7Z627_NOSCO</name>
<dbReference type="InterPro" id="IPR025714">
    <property type="entry name" value="Methyltranfer_dom"/>
</dbReference>
<evidence type="ECO:0000256" key="5">
    <source>
        <dbReference type="ARBA" id="ARBA00034545"/>
    </source>
</evidence>
<gene>
    <name evidence="10" type="ORF">ANSO36C_43350</name>
</gene>
<evidence type="ECO:0000256" key="2">
    <source>
        <dbReference type="ARBA" id="ARBA00022691"/>
    </source>
</evidence>
<evidence type="ECO:0000256" key="4">
    <source>
        <dbReference type="ARBA" id="ARBA00034521"/>
    </source>
</evidence>
<comment type="catalytic activity">
    <reaction evidence="7">
        <text>arsenic triglutathione + 2 [thioredoxin]-dithiol + 2 S-adenosyl-L-methionine + H2O = dimethylarsinous acid + 2 [thioredoxin]-disulfide + 3 glutathione + 2 S-adenosyl-L-homocysteine + 2 H(+)</text>
        <dbReference type="Rhea" id="RHEA:69464"/>
        <dbReference type="Rhea" id="RHEA-COMP:10698"/>
        <dbReference type="Rhea" id="RHEA-COMP:10700"/>
        <dbReference type="ChEBI" id="CHEBI:15377"/>
        <dbReference type="ChEBI" id="CHEBI:15378"/>
        <dbReference type="ChEBI" id="CHEBI:23808"/>
        <dbReference type="ChEBI" id="CHEBI:29950"/>
        <dbReference type="ChEBI" id="CHEBI:50058"/>
        <dbReference type="ChEBI" id="CHEBI:57856"/>
        <dbReference type="ChEBI" id="CHEBI:57925"/>
        <dbReference type="ChEBI" id="CHEBI:59789"/>
        <dbReference type="ChEBI" id="CHEBI:183640"/>
        <dbReference type="EC" id="2.1.1.137"/>
    </reaction>
</comment>
<keyword evidence="11" id="KW-1185">Reference proteome</keyword>
<keyword evidence="1" id="KW-0808">Transferase</keyword>
<feature type="domain" description="Methyltransferase" evidence="9">
    <location>
        <begin position="53"/>
        <end position="157"/>
    </location>
</feature>
<dbReference type="RefSeq" id="WP_251956130.1">
    <property type="nucleotide sequence ID" value="NZ_AP025732.1"/>
</dbReference>
<evidence type="ECO:0000256" key="1">
    <source>
        <dbReference type="ARBA" id="ARBA00022679"/>
    </source>
</evidence>
<accession>A0ABM7Z627</accession>
<dbReference type="GO" id="GO:0032259">
    <property type="term" value="P:methylation"/>
    <property type="evidence" value="ECO:0007669"/>
    <property type="project" value="UniProtKB-KW"/>
</dbReference>
<keyword evidence="2" id="KW-0949">S-adenosyl-L-methionine</keyword>
<comment type="similarity">
    <text evidence="3">Belongs to the methyltransferase superfamily. Arsenite methyltransferase family.</text>
</comment>
<evidence type="ECO:0000256" key="3">
    <source>
        <dbReference type="ARBA" id="ARBA00034487"/>
    </source>
</evidence>
<dbReference type="CDD" id="cd02440">
    <property type="entry name" value="AdoMet_MTases"/>
    <property type="match status" value="1"/>
</dbReference>
<organism evidence="10 11">
    <name type="scientific">Nostoc cf. commune SO-36</name>
    <dbReference type="NCBI Taxonomy" id="449208"/>
    <lineage>
        <taxon>Bacteria</taxon>
        <taxon>Bacillati</taxon>
        <taxon>Cyanobacteriota</taxon>
        <taxon>Cyanophyceae</taxon>
        <taxon>Nostocales</taxon>
        <taxon>Nostocaceae</taxon>
        <taxon>Nostoc</taxon>
    </lineage>
</organism>
<dbReference type="PANTHER" id="PTHR43675">
    <property type="entry name" value="ARSENITE METHYLTRANSFERASE"/>
    <property type="match status" value="1"/>
</dbReference>
<dbReference type="Gene3D" id="3.40.50.150">
    <property type="entry name" value="Vaccinia Virus protein VP39"/>
    <property type="match status" value="1"/>
</dbReference>
<dbReference type="EC" id="2.1.1.137" evidence="4"/>
<evidence type="ECO:0000259" key="9">
    <source>
        <dbReference type="Pfam" id="PF13847"/>
    </source>
</evidence>
<dbReference type="InterPro" id="IPR026669">
    <property type="entry name" value="Arsenite_MeTrfase-like"/>
</dbReference>
<evidence type="ECO:0000313" key="10">
    <source>
        <dbReference type="EMBL" id="BDI18533.1"/>
    </source>
</evidence>
<evidence type="ECO:0000256" key="7">
    <source>
        <dbReference type="ARBA" id="ARBA00047943"/>
    </source>
</evidence>